<dbReference type="GO" id="GO:0044423">
    <property type="term" value="C:virion component"/>
    <property type="evidence" value="ECO:0007669"/>
    <property type="project" value="UniProtKB-KW"/>
</dbReference>
<dbReference type="EMBL" id="MN509793">
    <property type="protein sequence ID" value="QGF20967.1"/>
    <property type="molecule type" value="Genomic_DNA"/>
</dbReference>
<keyword evidence="9" id="KW-0231">Viral genome packaging</keyword>
<dbReference type="InterPro" id="IPR020991">
    <property type="entry name" value="Connector_podovirus"/>
</dbReference>
<name>A0A5Q2F7V3_9CAUD</name>
<evidence type="ECO:0000256" key="5">
    <source>
        <dbReference type="ARBA" id="ARBA00022612"/>
    </source>
</evidence>
<evidence type="ECO:0000256" key="11">
    <source>
        <dbReference type="SAM" id="MobiDB-lite"/>
    </source>
</evidence>
<evidence type="ECO:0000256" key="9">
    <source>
        <dbReference type="ARBA" id="ARBA00023219"/>
    </source>
</evidence>
<organism evidence="12 13">
    <name type="scientific">Pectobacterium phage MA13</name>
    <dbReference type="NCBI Taxonomy" id="2662284"/>
    <lineage>
        <taxon>Viruses</taxon>
        <taxon>Duplodnaviria</taxon>
        <taxon>Heunggongvirae</taxon>
        <taxon>Uroviricota</taxon>
        <taxon>Caudoviricetes</taxon>
        <taxon>Autographivirales</taxon>
        <taxon>Autonotataviridae</taxon>
        <taxon>Melnykvirinae</taxon>
        <taxon>Daeravirus</taxon>
        <taxon>Daeravirus MA13</taxon>
    </lineage>
</organism>
<keyword evidence="6" id="KW-0946">Virion</keyword>
<keyword evidence="10" id="KW-1160">Virus entry into host cell</keyword>
<evidence type="ECO:0000256" key="1">
    <source>
        <dbReference type="ARBA" id="ARBA00003421"/>
    </source>
</evidence>
<evidence type="ECO:0000313" key="13">
    <source>
        <dbReference type="Proteomes" id="UP000355922"/>
    </source>
</evidence>
<keyword evidence="7" id="KW-0118">Viral capsid assembly</keyword>
<dbReference type="Proteomes" id="UP000355922">
    <property type="component" value="Segment"/>
</dbReference>
<evidence type="ECO:0000313" key="12">
    <source>
        <dbReference type="EMBL" id="QGF20967.1"/>
    </source>
</evidence>
<keyword evidence="8" id="KW-1171">Viral genome ejection through host cell envelope</keyword>
<feature type="region of interest" description="Disordered" evidence="11">
    <location>
        <begin position="476"/>
        <end position="501"/>
    </location>
</feature>
<comment type="function">
    <text evidence="1">Forms the portal vertex of the capsid. This portal plays critical roles in head assembly, genome packaging, neck/tail attachment, and genome ejection. The portal protein multimerizes as a single ring-shaped homododecamer arranged around a central channel.</text>
</comment>
<dbReference type="Pfam" id="PF12236">
    <property type="entry name" value="Head-tail_con"/>
    <property type="match status" value="1"/>
</dbReference>
<evidence type="ECO:0000256" key="6">
    <source>
        <dbReference type="ARBA" id="ARBA00022844"/>
    </source>
</evidence>
<protein>
    <submittedName>
        <fullName evidence="12">Head-tail connector</fullName>
    </submittedName>
</protein>
<sequence length="501" mass="55887">MNYTAAGRWAALDAKRTGLITRCERYAELTLPHVCPKDGYDEGSQEASGDYQSVGAQATNNLVNKMMLAMFAPSRPFMRFELNPIQKGIILDALGVSEAEFREESSVAEKDAIKLLDSLAIRPKLFDLFQHLIITGNCVRYMDGDATRILGIKDYVVRRNNKGEMVELLIREKTAVEDLPEEVQQFAGKRNPDDDVWYYRWWRKRGKLYHETQYIEDTLIAHKKYVGRYLPKDMPVQAHTWNLPDKRNYGVGHVEHSIGDLEAMSMLSEAELNGAILASEFRWLINPGGQTNVSDFKVTANGDALPGVSGDMELVSAGPVAAAVQMVGSINEKYVRRIGAAFLLTAGVQRDAERVTAEEIRLLANELETGLGGIYSRLAVDLQLPLAYWLMNKTGGGIFKDTDFEPVIVTGLDALSRNGDLENTQLFIQDVIQITSMPPEVLAYLKVDAIFSDLAAGRGLRGSQYVRSEAEVQQQQQKAQQKLQEQQTDMMAQEAALKGNK</sequence>
<proteinExistence type="predicted"/>
<gene>
    <name evidence="12" type="ORF">MA13_gp23</name>
</gene>
<accession>A0A5Q2F7V3</accession>
<keyword evidence="4" id="KW-1162">Viral penetration into host cytoplasm</keyword>
<reference evidence="12 13" key="1">
    <citation type="submission" date="2019-09" db="EMBL/GenBank/DDBJ databases">
        <authorList>
            <person name="Zaczek-Moczydlowska M."/>
        </authorList>
    </citation>
    <scope>NUCLEOTIDE SEQUENCE [LARGE SCALE GENOMIC DNA]</scope>
</reference>
<feature type="compositionally biased region" description="Low complexity" evidence="11">
    <location>
        <begin position="476"/>
        <end position="487"/>
    </location>
</feature>
<comment type="subcellular location">
    <subcellularLocation>
        <location evidence="2">Virion</location>
    </subcellularLocation>
</comment>
<evidence type="ECO:0000256" key="7">
    <source>
        <dbReference type="ARBA" id="ARBA00022950"/>
    </source>
</evidence>
<evidence type="ECO:0000256" key="3">
    <source>
        <dbReference type="ARBA" id="ARBA00022470"/>
    </source>
</evidence>
<evidence type="ECO:0000256" key="10">
    <source>
        <dbReference type="ARBA" id="ARBA00023296"/>
    </source>
</evidence>
<keyword evidence="3" id="KW-1244">Viral short tail ejection system</keyword>
<evidence type="ECO:0000256" key="2">
    <source>
        <dbReference type="ARBA" id="ARBA00004328"/>
    </source>
</evidence>
<keyword evidence="13" id="KW-1185">Reference proteome</keyword>
<keyword evidence="5" id="KW-1188">Viral release from host cell</keyword>
<dbReference type="GO" id="GO:0099002">
    <property type="term" value="P:symbiont genome ejection through host cell envelope, short tail mechanism"/>
    <property type="evidence" value="ECO:0007669"/>
    <property type="project" value="UniProtKB-KW"/>
</dbReference>
<evidence type="ECO:0000256" key="8">
    <source>
        <dbReference type="ARBA" id="ARBA00023009"/>
    </source>
</evidence>
<evidence type="ECO:0000256" key="4">
    <source>
        <dbReference type="ARBA" id="ARBA00022595"/>
    </source>
</evidence>